<proteinExistence type="predicted"/>
<name>A0A382E6X8_9ZZZZ</name>
<protein>
    <recommendedName>
        <fullName evidence="3">Glycosyltransferase RgtA/B/C/D-like domain-containing protein</fullName>
    </recommendedName>
</protein>
<evidence type="ECO:0000256" key="1">
    <source>
        <dbReference type="SAM" id="Phobius"/>
    </source>
</evidence>
<gene>
    <name evidence="2" type="ORF">METZ01_LOCUS199069</name>
</gene>
<dbReference type="AlphaFoldDB" id="A0A382E6X8"/>
<keyword evidence="1" id="KW-1133">Transmembrane helix</keyword>
<organism evidence="2">
    <name type="scientific">marine metagenome</name>
    <dbReference type="NCBI Taxonomy" id="408172"/>
    <lineage>
        <taxon>unclassified sequences</taxon>
        <taxon>metagenomes</taxon>
        <taxon>ecological metagenomes</taxon>
    </lineage>
</organism>
<feature type="transmembrane region" description="Helical" evidence="1">
    <location>
        <begin position="139"/>
        <end position="159"/>
    </location>
</feature>
<evidence type="ECO:0008006" key="3">
    <source>
        <dbReference type="Google" id="ProtNLM"/>
    </source>
</evidence>
<dbReference type="EMBL" id="UINC01042924">
    <property type="protein sequence ID" value="SVB46215.1"/>
    <property type="molecule type" value="Genomic_DNA"/>
</dbReference>
<evidence type="ECO:0000313" key="2">
    <source>
        <dbReference type="EMBL" id="SVB46215.1"/>
    </source>
</evidence>
<sequence length="204" mass="22863">MGRINGKSDDPTEDSHGNYSERTTLFVLACLGVFFFRDFIFSDDMLYGSDTLGLGYMAREFYAYIIKSGSFPFWNPIILGGTPFIESLAGGDSLYPPSTLLLLLLETHRALGWKLILHIVFAGWFMYKWIRSLKLSKNSAFIAAIAYSLSPIMVTLVHGGQDGKIFVIALTPLIFWTTETFLHRPSYGSFSLLSLVISFIILTT</sequence>
<accession>A0A382E6X8</accession>
<keyword evidence="1" id="KW-0472">Membrane</keyword>
<feature type="transmembrane region" description="Helical" evidence="1">
    <location>
        <begin position="110"/>
        <end position="127"/>
    </location>
</feature>
<keyword evidence="1" id="KW-0812">Transmembrane</keyword>
<feature type="transmembrane region" description="Helical" evidence="1">
    <location>
        <begin position="187"/>
        <end position="203"/>
    </location>
</feature>
<feature type="non-terminal residue" evidence="2">
    <location>
        <position position="204"/>
    </location>
</feature>
<feature type="transmembrane region" description="Helical" evidence="1">
    <location>
        <begin position="23"/>
        <end position="40"/>
    </location>
</feature>
<reference evidence="2" key="1">
    <citation type="submission" date="2018-05" db="EMBL/GenBank/DDBJ databases">
        <authorList>
            <person name="Lanie J.A."/>
            <person name="Ng W.-L."/>
            <person name="Kazmierczak K.M."/>
            <person name="Andrzejewski T.M."/>
            <person name="Davidsen T.M."/>
            <person name="Wayne K.J."/>
            <person name="Tettelin H."/>
            <person name="Glass J.I."/>
            <person name="Rusch D."/>
            <person name="Podicherti R."/>
            <person name="Tsui H.-C.T."/>
            <person name="Winkler M.E."/>
        </authorList>
    </citation>
    <scope>NUCLEOTIDE SEQUENCE</scope>
</reference>